<sequence length="466" mass="47972">MIDPHSLTHRQKTLALATLIIALVLEIVDMTIVNTALPAIKASLGADAQASQWIVAGYSLAFAVLLMAGGRLGDTFGYRRMFLVGVTGFTLASAACGLAHTGTALVAARLLQGATGAVMAPQAMAMVQVMFSPLERVSRMALFGVIGGLAAIAGPVLGGLLIEANLFDLGWRAVFLINLPVGVGAVIAGRVFLPEARSGRPAGYDLIGMALFGLAMAALLHPLIGAAETGHGGAMLWPLVAVVPLGVLAWRHAGKRVRAGRPALFDPALFTIASFRQGLALAIVFGAVGAGFLLVFAFAMQAERGQTPLFTGLLHVPYGLGAMFGIGVMSRNLLPRLGRWVLVLGAGVMLPATALVLWGITMAHLPWLAVGLCLMLAGAGMGMTSGCVGPVVVSRVDRDHAGAASALLKTSQQFGAALGVALVGSLYFAAGARAFAPPAMAALAVIAALQLACIGLAWRLPHRLFD</sequence>
<feature type="transmembrane region" description="Helical" evidence="5">
    <location>
        <begin position="414"/>
        <end position="435"/>
    </location>
</feature>
<feature type="transmembrane region" description="Helical" evidence="5">
    <location>
        <begin position="82"/>
        <end position="108"/>
    </location>
</feature>
<evidence type="ECO:0000313" key="8">
    <source>
        <dbReference type="Proteomes" id="UP001184150"/>
    </source>
</evidence>
<evidence type="ECO:0000256" key="5">
    <source>
        <dbReference type="SAM" id="Phobius"/>
    </source>
</evidence>
<proteinExistence type="predicted"/>
<dbReference type="PROSITE" id="PS50850">
    <property type="entry name" value="MFS"/>
    <property type="match status" value="1"/>
</dbReference>
<keyword evidence="2 5" id="KW-0812">Transmembrane</keyword>
<keyword evidence="4 5" id="KW-0472">Membrane</keyword>
<dbReference type="Pfam" id="PF07690">
    <property type="entry name" value="MFS_1"/>
    <property type="match status" value="1"/>
</dbReference>
<feature type="domain" description="Major facilitator superfamily (MFS) profile" evidence="6">
    <location>
        <begin position="15"/>
        <end position="465"/>
    </location>
</feature>
<evidence type="ECO:0000259" key="6">
    <source>
        <dbReference type="PROSITE" id="PS50850"/>
    </source>
</evidence>
<protein>
    <submittedName>
        <fullName evidence="7">MFS family permease</fullName>
    </submittedName>
</protein>
<feature type="transmembrane region" description="Helical" evidence="5">
    <location>
        <begin position="441"/>
        <end position="460"/>
    </location>
</feature>
<keyword evidence="3 5" id="KW-1133">Transmembrane helix</keyword>
<dbReference type="SUPFAM" id="SSF103473">
    <property type="entry name" value="MFS general substrate transporter"/>
    <property type="match status" value="1"/>
</dbReference>
<dbReference type="CDD" id="cd17321">
    <property type="entry name" value="MFS_MMR_MDR_like"/>
    <property type="match status" value="1"/>
</dbReference>
<evidence type="ECO:0000256" key="1">
    <source>
        <dbReference type="ARBA" id="ARBA00004141"/>
    </source>
</evidence>
<dbReference type="PANTHER" id="PTHR42718:SF39">
    <property type="entry name" value="ACTINORHODIN TRANSPORTER-RELATED"/>
    <property type="match status" value="1"/>
</dbReference>
<dbReference type="EMBL" id="JAVDRD010000008">
    <property type="protein sequence ID" value="MDR6512158.1"/>
    <property type="molecule type" value="Genomic_DNA"/>
</dbReference>
<dbReference type="InterPro" id="IPR036259">
    <property type="entry name" value="MFS_trans_sf"/>
</dbReference>
<accession>A0ABU1MPT6</accession>
<feature type="transmembrane region" description="Helical" evidence="5">
    <location>
        <begin position="114"/>
        <end position="134"/>
    </location>
</feature>
<dbReference type="Gene3D" id="1.20.1720.10">
    <property type="entry name" value="Multidrug resistance protein D"/>
    <property type="match status" value="2"/>
</dbReference>
<dbReference type="Proteomes" id="UP001184150">
    <property type="component" value="Unassembled WGS sequence"/>
</dbReference>
<keyword evidence="8" id="KW-1185">Reference proteome</keyword>
<evidence type="ECO:0000256" key="2">
    <source>
        <dbReference type="ARBA" id="ARBA00022692"/>
    </source>
</evidence>
<feature type="transmembrane region" description="Helical" evidence="5">
    <location>
        <begin position="230"/>
        <end position="250"/>
    </location>
</feature>
<feature type="transmembrane region" description="Helical" evidence="5">
    <location>
        <begin position="279"/>
        <end position="302"/>
    </location>
</feature>
<dbReference type="InterPro" id="IPR020846">
    <property type="entry name" value="MFS_dom"/>
</dbReference>
<evidence type="ECO:0000256" key="4">
    <source>
        <dbReference type="ARBA" id="ARBA00023136"/>
    </source>
</evidence>
<feature type="transmembrane region" description="Helical" evidence="5">
    <location>
        <begin position="340"/>
        <end position="361"/>
    </location>
</feature>
<comment type="caution">
    <text evidence="7">The sequence shown here is derived from an EMBL/GenBank/DDBJ whole genome shotgun (WGS) entry which is preliminary data.</text>
</comment>
<feature type="transmembrane region" description="Helical" evidence="5">
    <location>
        <begin position="174"/>
        <end position="193"/>
    </location>
</feature>
<evidence type="ECO:0000256" key="3">
    <source>
        <dbReference type="ARBA" id="ARBA00022989"/>
    </source>
</evidence>
<feature type="transmembrane region" description="Helical" evidence="5">
    <location>
        <begin position="205"/>
        <end position="224"/>
    </location>
</feature>
<dbReference type="InterPro" id="IPR011701">
    <property type="entry name" value="MFS"/>
</dbReference>
<feature type="transmembrane region" description="Helical" evidence="5">
    <location>
        <begin position="308"/>
        <end position="328"/>
    </location>
</feature>
<gene>
    <name evidence="7" type="ORF">J2792_003041</name>
</gene>
<evidence type="ECO:0000313" key="7">
    <source>
        <dbReference type="EMBL" id="MDR6512158.1"/>
    </source>
</evidence>
<organism evidence="7 8">
    <name type="scientific">Novosphingobium capsulatum</name>
    <dbReference type="NCBI Taxonomy" id="13688"/>
    <lineage>
        <taxon>Bacteria</taxon>
        <taxon>Pseudomonadati</taxon>
        <taxon>Pseudomonadota</taxon>
        <taxon>Alphaproteobacteria</taxon>
        <taxon>Sphingomonadales</taxon>
        <taxon>Sphingomonadaceae</taxon>
        <taxon>Novosphingobium</taxon>
    </lineage>
</organism>
<feature type="transmembrane region" description="Helical" evidence="5">
    <location>
        <begin position="12"/>
        <end position="33"/>
    </location>
</feature>
<feature type="transmembrane region" description="Helical" evidence="5">
    <location>
        <begin position="141"/>
        <end position="162"/>
    </location>
</feature>
<reference evidence="7 8" key="1">
    <citation type="submission" date="2023-07" db="EMBL/GenBank/DDBJ databases">
        <title>Sorghum-associated microbial communities from plants grown in Nebraska, USA.</title>
        <authorList>
            <person name="Schachtman D."/>
        </authorList>
    </citation>
    <scope>NUCLEOTIDE SEQUENCE [LARGE SCALE GENOMIC DNA]</scope>
    <source>
        <strain evidence="7 8">DS1027</strain>
    </source>
</reference>
<comment type="subcellular location">
    <subcellularLocation>
        <location evidence="1">Membrane</location>
        <topology evidence="1">Multi-pass membrane protein</topology>
    </subcellularLocation>
</comment>
<feature type="transmembrane region" description="Helical" evidence="5">
    <location>
        <begin position="53"/>
        <end position="70"/>
    </location>
</feature>
<feature type="transmembrane region" description="Helical" evidence="5">
    <location>
        <begin position="367"/>
        <end position="393"/>
    </location>
</feature>
<name>A0ABU1MPT6_9SPHN</name>
<dbReference type="PANTHER" id="PTHR42718">
    <property type="entry name" value="MAJOR FACILITATOR SUPERFAMILY MULTIDRUG TRANSPORTER MFSC"/>
    <property type="match status" value="1"/>
</dbReference>
<dbReference type="RefSeq" id="WP_309805810.1">
    <property type="nucleotide sequence ID" value="NZ_JAVDRD010000008.1"/>
</dbReference>